<evidence type="ECO:0000256" key="4">
    <source>
        <dbReference type="ARBA" id="ARBA00022692"/>
    </source>
</evidence>
<dbReference type="SUPFAM" id="SSF103473">
    <property type="entry name" value="MFS general substrate transporter"/>
    <property type="match status" value="1"/>
</dbReference>
<proteinExistence type="inferred from homology"/>
<dbReference type="PROSITE" id="PS50850">
    <property type="entry name" value="MFS"/>
    <property type="match status" value="1"/>
</dbReference>
<gene>
    <name evidence="10" type="primary">MFS2_2</name>
    <name evidence="10" type="ORF">LTR16_010900</name>
</gene>
<comment type="caution">
    <text evidence="10">The sequence shown here is derived from an EMBL/GenBank/DDBJ whole genome shotgun (WGS) entry which is preliminary data.</text>
</comment>
<keyword evidence="2" id="KW-0813">Transport</keyword>
<keyword evidence="3" id="KW-1003">Cell membrane</keyword>
<keyword evidence="11" id="KW-1185">Reference proteome</keyword>
<comment type="similarity">
    <text evidence="7">Belongs to the major facilitator superfamily. DHA1 family. Polyamines/proton antiporter (TC 2.A.1.2.16) subfamily.</text>
</comment>
<feature type="transmembrane region" description="Helical" evidence="8">
    <location>
        <begin position="12"/>
        <end position="32"/>
    </location>
</feature>
<protein>
    <submittedName>
        <fullName evidence="10">MFS siderochrome iron transporter 1</fullName>
    </submittedName>
</protein>
<feature type="domain" description="Major facilitator superfamily (MFS) profile" evidence="9">
    <location>
        <begin position="1"/>
        <end position="131"/>
    </location>
</feature>
<organism evidence="10 11">
    <name type="scientific">Cryomyces antarcticus</name>
    <dbReference type="NCBI Taxonomy" id="329879"/>
    <lineage>
        <taxon>Eukaryota</taxon>
        <taxon>Fungi</taxon>
        <taxon>Dikarya</taxon>
        <taxon>Ascomycota</taxon>
        <taxon>Pezizomycotina</taxon>
        <taxon>Dothideomycetes</taxon>
        <taxon>Dothideomycetes incertae sedis</taxon>
        <taxon>Cryomyces</taxon>
    </lineage>
</organism>
<comment type="subcellular location">
    <subcellularLocation>
        <location evidence="1">Cell membrane</location>
        <topology evidence="1">Multi-pass membrane protein</topology>
    </subcellularLocation>
</comment>
<reference evidence="10 11" key="1">
    <citation type="submission" date="2023-08" db="EMBL/GenBank/DDBJ databases">
        <title>Black Yeasts Isolated from many extreme environments.</title>
        <authorList>
            <person name="Coleine C."/>
            <person name="Stajich J.E."/>
            <person name="Selbmann L."/>
        </authorList>
    </citation>
    <scope>NUCLEOTIDE SEQUENCE [LARGE SCALE GENOMIC DNA]</scope>
    <source>
        <strain evidence="10 11">CCFEE 536</strain>
    </source>
</reference>
<dbReference type="PANTHER" id="PTHR23502">
    <property type="entry name" value="MAJOR FACILITATOR SUPERFAMILY"/>
    <property type="match status" value="1"/>
</dbReference>
<dbReference type="InterPro" id="IPR020846">
    <property type="entry name" value="MFS_dom"/>
</dbReference>
<dbReference type="Pfam" id="PF07690">
    <property type="entry name" value="MFS_1"/>
    <property type="match status" value="1"/>
</dbReference>
<feature type="transmembrane region" description="Helical" evidence="8">
    <location>
        <begin position="44"/>
        <end position="61"/>
    </location>
</feature>
<keyword evidence="4 8" id="KW-0812">Transmembrane</keyword>
<dbReference type="Proteomes" id="UP001357485">
    <property type="component" value="Unassembled WGS sequence"/>
</dbReference>
<dbReference type="PANTHER" id="PTHR23502:SF186">
    <property type="entry name" value="MAJOR FACILITATOR SUPERFAMILY (MFS) PROFILE DOMAIN-CONTAINING PROTEIN"/>
    <property type="match status" value="1"/>
</dbReference>
<keyword evidence="6 8" id="KW-0472">Membrane</keyword>
<evidence type="ECO:0000256" key="7">
    <source>
        <dbReference type="ARBA" id="ARBA00038459"/>
    </source>
</evidence>
<feature type="non-terminal residue" evidence="10">
    <location>
        <position position="131"/>
    </location>
</feature>
<name>A0ABR0IX76_9PEZI</name>
<evidence type="ECO:0000256" key="2">
    <source>
        <dbReference type="ARBA" id="ARBA00022448"/>
    </source>
</evidence>
<evidence type="ECO:0000313" key="10">
    <source>
        <dbReference type="EMBL" id="KAK5050331.1"/>
    </source>
</evidence>
<evidence type="ECO:0000256" key="5">
    <source>
        <dbReference type="ARBA" id="ARBA00022989"/>
    </source>
</evidence>
<evidence type="ECO:0000256" key="6">
    <source>
        <dbReference type="ARBA" id="ARBA00023136"/>
    </source>
</evidence>
<feature type="transmembrane region" description="Helical" evidence="8">
    <location>
        <begin position="109"/>
        <end position="129"/>
    </location>
</feature>
<dbReference type="InterPro" id="IPR036259">
    <property type="entry name" value="MFS_trans_sf"/>
</dbReference>
<accession>A0ABR0IX76</accession>
<dbReference type="InterPro" id="IPR011701">
    <property type="entry name" value="MFS"/>
</dbReference>
<sequence length="131" mass="14414">MFSASERGLAMSLFSAAPFMGPVFGPIVGGFLGQAEGWRWVEGLMAIFTGSLWLIGTLLIPETYPPVLLRKRAAKLCKMTGKVYRSKGDIDQGPTTLGKVMKTTLSRPWILLFREPIVLLLSIYMAIVYGT</sequence>
<evidence type="ECO:0000256" key="1">
    <source>
        <dbReference type="ARBA" id="ARBA00004651"/>
    </source>
</evidence>
<evidence type="ECO:0000259" key="9">
    <source>
        <dbReference type="PROSITE" id="PS50850"/>
    </source>
</evidence>
<dbReference type="Gene3D" id="1.20.1250.20">
    <property type="entry name" value="MFS general substrate transporter like domains"/>
    <property type="match status" value="1"/>
</dbReference>
<dbReference type="EMBL" id="JAVRRA010027853">
    <property type="protein sequence ID" value="KAK5050331.1"/>
    <property type="molecule type" value="Genomic_DNA"/>
</dbReference>
<evidence type="ECO:0000313" key="11">
    <source>
        <dbReference type="Proteomes" id="UP001357485"/>
    </source>
</evidence>
<keyword evidence="5 8" id="KW-1133">Transmembrane helix</keyword>
<evidence type="ECO:0000256" key="8">
    <source>
        <dbReference type="SAM" id="Phobius"/>
    </source>
</evidence>
<evidence type="ECO:0000256" key="3">
    <source>
        <dbReference type="ARBA" id="ARBA00022475"/>
    </source>
</evidence>